<dbReference type="NCBIfam" id="NF001911">
    <property type="entry name" value="PRK00685.1"/>
    <property type="match status" value="1"/>
</dbReference>
<proteinExistence type="predicted"/>
<name>A0AAT9GHS2_9BACT</name>
<dbReference type="InterPro" id="IPR001279">
    <property type="entry name" value="Metallo-B-lactamas"/>
</dbReference>
<dbReference type="Gene3D" id="3.60.15.10">
    <property type="entry name" value="Ribonuclease Z/Hydroxyacylglutathione hydrolase-like"/>
    <property type="match status" value="1"/>
</dbReference>
<organism evidence="2">
    <name type="scientific">Sediminibacterium sp. KACHI17</name>
    <dbReference type="NCBI Taxonomy" id="1751071"/>
    <lineage>
        <taxon>Bacteria</taxon>
        <taxon>Pseudomonadati</taxon>
        <taxon>Bacteroidota</taxon>
        <taxon>Chitinophagia</taxon>
        <taxon>Chitinophagales</taxon>
        <taxon>Chitinophagaceae</taxon>
        <taxon>Sediminibacterium</taxon>
    </lineage>
</organism>
<dbReference type="GO" id="GO:0016787">
    <property type="term" value="F:hydrolase activity"/>
    <property type="evidence" value="ECO:0007669"/>
    <property type="project" value="UniProtKB-KW"/>
</dbReference>
<feature type="domain" description="Metallo-beta-lactamase" evidence="1">
    <location>
        <begin position="7"/>
        <end position="190"/>
    </location>
</feature>
<dbReference type="PANTHER" id="PTHR43546">
    <property type="entry name" value="UPF0173 METAL-DEPENDENT HYDROLASE MJ1163-RELATED"/>
    <property type="match status" value="1"/>
</dbReference>
<dbReference type="EMBL" id="AP029612">
    <property type="protein sequence ID" value="BFG70199.1"/>
    <property type="molecule type" value="Genomic_DNA"/>
</dbReference>
<dbReference type="PANTHER" id="PTHR43546:SF3">
    <property type="entry name" value="UPF0173 METAL-DEPENDENT HYDROLASE MJ1163"/>
    <property type="match status" value="1"/>
</dbReference>
<gene>
    <name evidence="2" type="ORF">KACHI17_10800</name>
</gene>
<evidence type="ECO:0000259" key="1">
    <source>
        <dbReference type="SMART" id="SM00849"/>
    </source>
</evidence>
<sequence>MKLTYYGHSCFQVEIKGKKILFDPFITYNELAKDIDVNSIEADYIFLSHGHADHIADAVGIAKRTGCTVVSAWEIHEWITKQGIEKSHPMNTGGKWSFDFGTVKCVVAQHSSGLPDGSYGGNPMGFLFMTEEANFYYSGDTALTLDMQLIPAWTQLDFAVLPLGDNFTMDVTDAVRCADFVQCNRVVGVHYNTFGFIKIDTEAAIQTFKSAGKELLLPGIGTTIDL</sequence>
<accession>A0AAT9GHS2</accession>
<dbReference type="AlphaFoldDB" id="A0AAT9GHS2"/>
<dbReference type="InterPro" id="IPR050114">
    <property type="entry name" value="UPF0173_UPF0282_UlaG_hydrolase"/>
</dbReference>
<dbReference type="SMART" id="SM00849">
    <property type="entry name" value="Lactamase_B"/>
    <property type="match status" value="1"/>
</dbReference>
<evidence type="ECO:0000313" key="2">
    <source>
        <dbReference type="EMBL" id="BFG70199.1"/>
    </source>
</evidence>
<dbReference type="InterPro" id="IPR036866">
    <property type="entry name" value="RibonucZ/Hydroxyglut_hydro"/>
</dbReference>
<dbReference type="Pfam" id="PF12706">
    <property type="entry name" value="Lactamase_B_2"/>
    <property type="match status" value="1"/>
</dbReference>
<protein>
    <submittedName>
        <fullName evidence="2">Metal-dependent hydrolase</fullName>
    </submittedName>
</protein>
<keyword evidence="2" id="KW-0378">Hydrolase</keyword>
<dbReference type="RefSeq" id="WP_353550486.1">
    <property type="nucleotide sequence ID" value="NZ_AP029612.1"/>
</dbReference>
<dbReference type="SUPFAM" id="SSF56281">
    <property type="entry name" value="Metallo-hydrolase/oxidoreductase"/>
    <property type="match status" value="1"/>
</dbReference>
<reference evidence="2" key="1">
    <citation type="submission" date="2024-02" db="EMBL/GenBank/DDBJ databases">
        <title>Sediminibacterium planktonica sp. nov. and Sediminibacterium longus sp. nov., isolated from surface lake and river water.</title>
        <authorList>
            <person name="Watanabe K."/>
            <person name="Takemine S."/>
            <person name="Ishii Y."/>
            <person name="Ogata Y."/>
            <person name="Shindo C."/>
            <person name="Suda W."/>
        </authorList>
    </citation>
    <scope>NUCLEOTIDE SEQUENCE</scope>
    <source>
        <strain evidence="2">KACHI17</strain>
    </source>
</reference>